<dbReference type="EMBL" id="CP035704">
    <property type="protein sequence ID" value="QBB69151.1"/>
    <property type="molecule type" value="Genomic_DNA"/>
</dbReference>
<proteinExistence type="predicted"/>
<dbReference type="AlphaFoldDB" id="A0A411HFA0"/>
<gene>
    <name evidence="2" type="ORF">ELE36_01455</name>
</gene>
<protein>
    <recommendedName>
        <fullName evidence="4">Lipoprotein</fullName>
    </recommendedName>
</protein>
<keyword evidence="1" id="KW-0732">Signal</keyword>
<dbReference type="Proteomes" id="UP000291562">
    <property type="component" value="Chromosome"/>
</dbReference>
<name>A0A411HFA0_9GAMM</name>
<evidence type="ECO:0000313" key="3">
    <source>
        <dbReference type="Proteomes" id="UP000291562"/>
    </source>
</evidence>
<evidence type="ECO:0000256" key="1">
    <source>
        <dbReference type="SAM" id="SignalP"/>
    </source>
</evidence>
<reference evidence="2 3" key="1">
    <citation type="submission" date="2019-01" db="EMBL/GenBank/DDBJ databases">
        <title>Pseudolysobacter antarctica gen. nov., sp. nov., isolated from Fildes Peninsula, Antarctica.</title>
        <authorList>
            <person name="Wei Z."/>
            <person name="Peng F."/>
        </authorList>
    </citation>
    <scope>NUCLEOTIDE SEQUENCE [LARGE SCALE GENOMIC DNA]</scope>
    <source>
        <strain evidence="2 3">AQ6-296</strain>
    </source>
</reference>
<evidence type="ECO:0008006" key="4">
    <source>
        <dbReference type="Google" id="ProtNLM"/>
    </source>
</evidence>
<dbReference type="KEGG" id="xbc:ELE36_01455"/>
<dbReference type="OrthoDB" id="9988874at2"/>
<dbReference type="RefSeq" id="WP_129831407.1">
    <property type="nucleotide sequence ID" value="NZ_CP035704.1"/>
</dbReference>
<sequence>MLPQVRLGFIAWTLLMSATLPGCVAQPARTGVVRYTTTTACVDAISALQPRSIPPPDKNDSPAVFVFDSSSVCLRDAQNTRRPALLLSLAEVSIPAEILISSSGRGEVTLAPLISVLDKDFIEQSRYPFEKFTKRGTDFSMSVFLNDAGRQPAYLLIVADDVWLGKDNLTVAGKSQTTVWSTGLVTGAYTSGYEARQLSTFSDLGSLTIKRKSYAPPSLEETHN</sequence>
<feature type="chain" id="PRO_5019352401" description="Lipoprotein" evidence="1">
    <location>
        <begin position="25"/>
        <end position="224"/>
    </location>
</feature>
<evidence type="ECO:0000313" key="2">
    <source>
        <dbReference type="EMBL" id="QBB69151.1"/>
    </source>
</evidence>
<feature type="signal peptide" evidence="1">
    <location>
        <begin position="1"/>
        <end position="24"/>
    </location>
</feature>
<accession>A0A411HFA0</accession>
<keyword evidence="3" id="KW-1185">Reference proteome</keyword>
<organism evidence="2 3">
    <name type="scientific">Pseudolysobacter antarcticus</name>
    <dbReference type="NCBI Taxonomy" id="2511995"/>
    <lineage>
        <taxon>Bacteria</taxon>
        <taxon>Pseudomonadati</taxon>
        <taxon>Pseudomonadota</taxon>
        <taxon>Gammaproteobacteria</taxon>
        <taxon>Lysobacterales</taxon>
        <taxon>Rhodanobacteraceae</taxon>
        <taxon>Pseudolysobacter</taxon>
    </lineage>
</organism>